<reference evidence="1 2" key="1">
    <citation type="submission" date="2019-03" db="EMBL/GenBank/DDBJ databases">
        <title>Genomic Encyclopedia of Archaeal and Bacterial Type Strains, Phase II (KMG-II): from individual species to whole genera.</title>
        <authorList>
            <person name="Goeker M."/>
        </authorList>
    </citation>
    <scope>NUCLEOTIDE SEQUENCE [LARGE SCALE GENOMIC DNA]</scope>
    <source>
        <strain evidence="1 2">DSM 28353</strain>
    </source>
</reference>
<evidence type="ECO:0000313" key="2">
    <source>
        <dbReference type="Proteomes" id="UP000295292"/>
    </source>
</evidence>
<gene>
    <name evidence="1" type="ORF">CLV99_2869</name>
</gene>
<name>A0A4R6WGH8_9SPHI</name>
<proteinExistence type="predicted"/>
<dbReference type="RefSeq" id="WP_133585079.1">
    <property type="nucleotide sequence ID" value="NZ_SNYV01000014.1"/>
</dbReference>
<keyword evidence="2" id="KW-1185">Reference proteome</keyword>
<dbReference type="AlphaFoldDB" id="A0A4R6WGH8"/>
<dbReference type="Proteomes" id="UP000295292">
    <property type="component" value="Unassembled WGS sequence"/>
</dbReference>
<dbReference type="EMBL" id="SNYV01000014">
    <property type="protein sequence ID" value="TDQ77462.1"/>
    <property type="molecule type" value="Genomic_DNA"/>
</dbReference>
<protein>
    <submittedName>
        <fullName evidence="1">Uncharacterized protein</fullName>
    </submittedName>
</protein>
<dbReference type="OrthoDB" id="1210671at2"/>
<evidence type="ECO:0000313" key="1">
    <source>
        <dbReference type="EMBL" id="TDQ77462.1"/>
    </source>
</evidence>
<comment type="caution">
    <text evidence="1">The sequence shown here is derived from an EMBL/GenBank/DDBJ whole genome shotgun (WGS) entry which is preliminary data.</text>
</comment>
<organism evidence="1 2">
    <name type="scientific">Sphingobacterium yanglingense</name>
    <dbReference type="NCBI Taxonomy" id="1437280"/>
    <lineage>
        <taxon>Bacteria</taxon>
        <taxon>Pseudomonadati</taxon>
        <taxon>Bacteroidota</taxon>
        <taxon>Sphingobacteriia</taxon>
        <taxon>Sphingobacteriales</taxon>
        <taxon>Sphingobacteriaceae</taxon>
        <taxon>Sphingobacterium</taxon>
    </lineage>
</organism>
<sequence length="713" mass="80555">MSTIFQPKSFFFTDPNSITQDALRSFGPQSANVFNITASFQSSGAKAYAICKGTVLIQPQTGNSNLVNLILRPFSQPINGLPIRYFVYRGLRVQDFFNGNLVKDAGTNESDYINKAQQAFENYYTSIEQPKPLFEAKYIGYDPANQSAELDIDSLFFKQAQYQSGEEELQQAFELPMVQAGHSLGYFAQGECGMDVILSYGDYKLENPIDEFAFNLEYARAPLATIDITNVSDEYKSKRIKEQVQQFIDVAAFYGFHAGNGTVSVYEGSAVAKKKEAAIYDAVVSKFYSKHRLYLYIQSDRGRSYDFYGNYYLSDASDNNIRIGDSSENKTAYKFGSQGWPVQIIESNQSHNTTVNEIYINLVTDSNPNAMLYVQVGSLTNAVKNNFMDAAALSTPENPDHLWINDYTPDLILANPAVGAPMNKEFISNFNSIIYQGKTLEYGVKTITEDDAELTQIYNSDFFDDIFDLLTAKPLLKQSMSNDYMVLSSPHIKQIGFLEDTTQKVITAVQTLIVRDSIPNINNPETKVERVSYITEQSDILNYLMDIQSQPYTVDTINFSALSNSTTISSLYQLPDPYFYTITEIVDGTHTIKGISLHAKDNSKPLKIIVGITLEENSRIQDIISINSLSNPRLFLTEYNQEINTFTDEKGIRYKKYKLSVSGENEENIPELHLPQAEIILYSLDDNYHFSSDYSLQMTEQPIYLIREINLSK</sequence>
<accession>A0A4R6WGH8</accession>